<keyword evidence="2 3" id="KW-0802">TPR repeat</keyword>
<dbReference type="Gene3D" id="1.10.10.10">
    <property type="entry name" value="Winged helix-like DNA-binding domain superfamily/Winged helix DNA-binding domain"/>
    <property type="match status" value="1"/>
</dbReference>
<dbReference type="Proteomes" id="UP000641588">
    <property type="component" value="Unassembled WGS sequence"/>
</dbReference>
<evidence type="ECO:0000313" key="5">
    <source>
        <dbReference type="EMBL" id="NOU96313.1"/>
    </source>
</evidence>
<dbReference type="Gene3D" id="1.25.40.10">
    <property type="entry name" value="Tetratricopeptide repeat domain"/>
    <property type="match status" value="1"/>
</dbReference>
<dbReference type="InterPro" id="IPR019734">
    <property type="entry name" value="TPR_rpt"/>
</dbReference>
<dbReference type="InterPro" id="IPR013196">
    <property type="entry name" value="HTH_11"/>
</dbReference>
<name>A0A972GU07_9BACL</name>
<evidence type="ECO:0000313" key="6">
    <source>
        <dbReference type="Proteomes" id="UP000641588"/>
    </source>
</evidence>
<evidence type="ECO:0000256" key="3">
    <source>
        <dbReference type="PROSITE-ProRule" id="PRU00339"/>
    </source>
</evidence>
<dbReference type="PROSITE" id="PS50005">
    <property type="entry name" value="TPR"/>
    <property type="match status" value="1"/>
</dbReference>
<dbReference type="Pfam" id="PF07719">
    <property type="entry name" value="TPR_2"/>
    <property type="match status" value="1"/>
</dbReference>
<proteinExistence type="predicted"/>
<keyword evidence="6" id="KW-1185">Reference proteome</keyword>
<dbReference type="AlphaFoldDB" id="A0A972GU07"/>
<sequence>MIMLSFVRCSIMPNRSIPMFKFRAAGNSPFKEIKDTQYLEELEQSLLDQYENGERSSYELKEKLFYLYLRLWELEPEKDFYRNPITRLVLDIGWDIKRRKVNYEQAQLFFEDLIQLAKPHALPIAHYRLGFIHFYNKRYHSAIRSFEKALQRHNPDRVERLPLPNERLNESQSMKAQAQLAESHYKYSVELAIRAKRMYEELGNPDDYDIDYIMKLEREILREESKPYMCLTPAGRSSISEQEYRELREAEAAFIFDCTDHDEQRVYVKGKLRAFSARRMQILEILFEKQKPVPQKEIADKLNISQVSRYMNELKRLLSEYGLDEQTIIADNGYYINHPNPILIFNENDPKYLM</sequence>
<dbReference type="Pfam" id="PF08279">
    <property type="entry name" value="HTH_11"/>
    <property type="match status" value="1"/>
</dbReference>
<feature type="domain" description="Helix-turn-helix type 11" evidence="4">
    <location>
        <begin position="278"/>
        <end position="333"/>
    </location>
</feature>
<dbReference type="SMART" id="SM00028">
    <property type="entry name" value="TPR"/>
    <property type="match status" value="1"/>
</dbReference>
<reference evidence="5" key="1">
    <citation type="submission" date="2019-10" db="EMBL/GenBank/DDBJ databases">
        <title>Description of Paenibacillus glebae sp. nov.</title>
        <authorList>
            <person name="Carlier A."/>
            <person name="Qi S."/>
        </authorList>
    </citation>
    <scope>NUCLEOTIDE SEQUENCE</scope>
    <source>
        <strain evidence="5">LMG 31456</strain>
    </source>
</reference>
<organism evidence="5 6">
    <name type="scientific">Paenibacillus foliorum</name>
    <dbReference type="NCBI Taxonomy" id="2654974"/>
    <lineage>
        <taxon>Bacteria</taxon>
        <taxon>Bacillati</taxon>
        <taxon>Bacillota</taxon>
        <taxon>Bacilli</taxon>
        <taxon>Bacillales</taxon>
        <taxon>Paenibacillaceae</taxon>
        <taxon>Paenibacillus</taxon>
    </lineage>
</organism>
<comment type="caution">
    <text evidence="5">The sequence shown here is derived from an EMBL/GenBank/DDBJ whole genome shotgun (WGS) entry which is preliminary data.</text>
</comment>
<dbReference type="EMBL" id="WHOD01000096">
    <property type="protein sequence ID" value="NOU96313.1"/>
    <property type="molecule type" value="Genomic_DNA"/>
</dbReference>
<dbReference type="InterPro" id="IPR013105">
    <property type="entry name" value="TPR_2"/>
</dbReference>
<accession>A0A972GU07</accession>
<evidence type="ECO:0000259" key="4">
    <source>
        <dbReference type="Pfam" id="PF08279"/>
    </source>
</evidence>
<gene>
    <name evidence="5" type="ORF">GC093_24265</name>
</gene>
<evidence type="ECO:0000256" key="2">
    <source>
        <dbReference type="ARBA" id="ARBA00022803"/>
    </source>
</evidence>
<keyword evidence="1" id="KW-0677">Repeat</keyword>
<feature type="repeat" description="TPR" evidence="3">
    <location>
        <begin position="123"/>
        <end position="156"/>
    </location>
</feature>
<evidence type="ECO:0000256" key="1">
    <source>
        <dbReference type="ARBA" id="ARBA00022737"/>
    </source>
</evidence>
<dbReference type="InterPro" id="IPR036388">
    <property type="entry name" value="WH-like_DNA-bd_sf"/>
</dbReference>
<dbReference type="InterPro" id="IPR011990">
    <property type="entry name" value="TPR-like_helical_dom_sf"/>
</dbReference>
<protein>
    <submittedName>
        <fullName evidence="5">Tetratricopeptide repeat protein</fullName>
    </submittedName>
</protein>
<dbReference type="SUPFAM" id="SSF48452">
    <property type="entry name" value="TPR-like"/>
    <property type="match status" value="1"/>
</dbReference>